<keyword evidence="1" id="KW-0812">Transmembrane</keyword>
<comment type="caution">
    <text evidence="2">The sequence shown here is derived from an EMBL/GenBank/DDBJ whole genome shotgun (WGS) entry which is preliminary data.</text>
</comment>
<keyword evidence="3" id="KW-1185">Reference proteome</keyword>
<gene>
    <name evidence="2" type="ORF">DAY19_03415</name>
</gene>
<feature type="transmembrane region" description="Helical" evidence="1">
    <location>
        <begin position="109"/>
        <end position="127"/>
    </location>
</feature>
<keyword evidence="1" id="KW-1133">Transmembrane helix</keyword>
<feature type="transmembrane region" description="Helical" evidence="1">
    <location>
        <begin position="55"/>
        <end position="74"/>
    </location>
</feature>
<feature type="transmembrane region" description="Helical" evidence="1">
    <location>
        <begin position="80"/>
        <end position="97"/>
    </location>
</feature>
<feature type="transmembrane region" description="Helical" evidence="1">
    <location>
        <begin position="163"/>
        <end position="187"/>
    </location>
</feature>
<feature type="transmembrane region" description="Helical" evidence="1">
    <location>
        <begin position="194"/>
        <end position="210"/>
    </location>
</feature>
<protein>
    <recommendedName>
        <fullName evidence="4">HTTM domain-containing protein</fullName>
    </recommendedName>
</protein>
<feature type="transmembrane region" description="Helical" evidence="1">
    <location>
        <begin position="20"/>
        <end position="43"/>
    </location>
</feature>
<accession>A0ABY0IK22</accession>
<dbReference type="EMBL" id="QDKL01000001">
    <property type="protein sequence ID" value="RZF22835.1"/>
    <property type="molecule type" value="Genomic_DNA"/>
</dbReference>
<evidence type="ECO:0008006" key="4">
    <source>
        <dbReference type="Google" id="ProtNLM"/>
    </source>
</evidence>
<reference evidence="3" key="1">
    <citation type="journal article" date="2019" name="Int. J. Syst. Evol. Microbiol.">
        <title>Halobacteriovorax valvorus sp. nov., a novel prokaryotic predator isolated from coastal seawater of China.</title>
        <authorList>
            <person name="Chen M.-X."/>
        </authorList>
    </citation>
    <scope>NUCLEOTIDE SEQUENCE [LARGE SCALE GENOMIC DNA]</scope>
    <source>
        <strain evidence="3">BL9</strain>
    </source>
</reference>
<dbReference type="RefSeq" id="WP_133296875.1">
    <property type="nucleotide sequence ID" value="NZ_QDKL01000001.1"/>
</dbReference>
<dbReference type="Proteomes" id="UP000443582">
    <property type="component" value="Unassembled WGS sequence"/>
</dbReference>
<name>A0ABY0IK22_9BACT</name>
<organism evidence="2 3">
    <name type="scientific">Halobacteriovorax vibrionivorans</name>
    <dbReference type="NCBI Taxonomy" id="2152716"/>
    <lineage>
        <taxon>Bacteria</taxon>
        <taxon>Pseudomonadati</taxon>
        <taxon>Bdellovibrionota</taxon>
        <taxon>Bacteriovoracia</taxon>
        <taxon>Bacteriovoracales</taxon>
        <taxon>Halobacteriovoraceae</taxon>
        <taxon>Halobacteriovorax</taxon>
    </lineage>
</organism>
<sequence length="239" mass="27908">MTFPLVSMYLYEGYEVQNSGNWVASLLPSFNSITPLIILWAISIFGSIGSFLRRYFRILYSIFLFLIIALTNGADFDHDLFAWFYISILFIFEGRDEKSDKAILDFSKLTIVLIYFMSGFWKLFYSFKAFFNESLGYFHFEGLREIIKESHLLTNHSWPIIDVIPSVILFLIGLGIVILELSGLFLYFKKRSCLYLWASSIIIFHLLTVLTMRVEFVSNLILIGLLFLIREKQSSRTLR</sequence>
<evidence type="ECO:0000256" key="1">
    <source>
        <dbReference type="SAM" id="Phobius"/>
    </source>
</evidence>
<evidence type="ECO:0000313" key="2">
    <source>
        <dbReference type="EMBL" id="RZF22835.1"/>
    </source>
</evidence>
<evidence type="ECO:0000313" key="3">
    <source>
        <dbReference type="Proteomes" id="UP000443582"/>
    </source>
</evidence>
<keyword evidence="1" id="KW-0472">Membrane</keyword>
<proteinExistence type="predicted"/>